<dbReference type="RefSeq" id="WP_063234060.1">
    <property type="nucleotide sequence ID" value="NZ_BCVO01000013.1"/>
</dbReference>
<dbReference type="PANTHER" id="PTHR43476:SF5">
    <property type="entry name" value="FAD-DEPENDENT MONOOXYGENASE"/>
    <property type="match status" value="1"/>
</dbReference>
<sequence>MVVKSDVCIVGSGPGGALLAYLLAKQDISVVLLERHSEVSREFRGEFLNDEGEAILKKHGLFESVERLGLLMMEQIEYWHDGHIFKRILPEWPVDHVGIHVPQNHLLTAILNEAEKLDSFQLMMNTRVTDLIQNEMGRFTGVKARNGGDDLEVQSSLIIGADGRFSIVRKKAGIPAVIKDHGYDLLWAKIPAPEGWKPSIKMALVNGSQVALFTQAGGFIQIGWNIEHGSFPHLRKQHFDPFIEDLLFAFPELKKVVCENIRSWQDFILLDVYSSYCETWTKDGVALLGDAAHTMTPTGAFGLNCAMKDADILAKLISGCILQGDTGFLGLKMAEPKRKAEIERLQAIQVDKEISFASQFAAAYV</sequence>
<dbReference type="PRINTS" id="PR00420">
    <property type="entry name" value="RNGMNOXGNASE"/>
</dbReference>
<dbReference type="GeneID" id="56473936"/>
<dbReference type="InterPro" id="IPR050631">
    <property type="entry name" value="PheA/TfdB_FAD_monoxygenase"/>
</dbReference>
<evidence type="ECO:0000256" key="1">
    <source>
        <dbReference type="ARBA" id="ARBA00023002"/>
    </source>
</evidence>
<dbReference type="Gene3D" id="3.50.50.60">
    <property type="entry name" value="FAD/NAD(P)-binding domain"/>
    <property type="match status" value="1"/>
</dbReference>
<dbReference type="InterPro" id="IPR036188">
    <property type="entry name" value="FAD/NAD-bd_sf"/>
</dbReference>
<dbReference type="EMBL" id="CP017704">
    <property type="protein sequence ID" value="ASS95002.1"/>
    <property type="molecule type" value="Genomic_DNA"/>
</dbReference>
<organism evidence="3 4">
    <name type="scientific">Peribacillus simplex NBRC 15720 = DSM 1321</name>
    <dbReference type="NCBI Taxonomy" id="1349754"/>
    <lineage>
        <taxon>Bacteria</taxon>
        <taxon>Bacillati</taxon>
        <taxon>Bacillota</taxon>
        <taxon>Bacilli</taxon>
        <taxon>Bacillales</taxon>
        <taxon>Bacillaceae</taxon>
        <taxon>Peribacillus</taxon>
    </lineage>
</organism>
<dbReference type="OrthoDB" id="9806565at2"/>
<evidence type="ECO:0000259" key="2">
    <source>
        <dbReference type="Pfam" id="PF01494"/>
    </source>
</evidence>
<proteinExistence type="predicted"/>
<keyword evidence="1" id="KW-0560">Oxidoreductase</keyword>
<dbReference type="Proteomes" id="UP000214618">
    <property type="component" value="Chromosome"/>
</dbReference>
<dbReference type="GO" id="GO:0071949">
    <property type="term" value="F:FAD binding"/>
    <property type="evidence" value="ECO:0007669"/>
    <property type="project" value="InterPro"/>
</dbReference>
<feature type="domain" description="FAD-binding" evidence="2">
    <location>
        <begin position="5"/>
        <end position="344"/>
    </location>
</feature>
<dbReference type="AlphaFoldDB" id="A0A223EID8"/>
<dbReference type="PANTHER" id="PTHR43476">
    <property type="entry name" value="3-(3-HYDROXY-PHENYL)PROPIONATE/3-HYDROXYCINNAMIC ACID HYDROXYLASE"/>
    <property type="match status" value="1"/>
</dbReference>
<dbReference type="InterPro" id="IPR002938">
    <property type="entry name" value="FAD-bd"/>
</dbReference>
<evidence type="ECO:0000313" key="4">
    <source>
        <dbReference type="Proteomes" id="UP000214618"/>
    </source>
</evidence>
<evidence type="ECO:0000313" key="3">
    <source>
        <dbReference type="EMBL" id="ASS95002.1"/>
    </source>
</evidence>
<dbReference type="SUPFAM" id="SSF51905">
    <property type="entry name" value="FAD/NAD(P)-binding domain"/>
    <property type="match status" value="1"/>
</dbReference>
<reference evidence="3 4" key="1">
    <citation type="submission" date="2016-10" db="EMBL/GenBank/DDBJ databases">
        <title>The whole genome sequencing and assembly of Bacillus simplex DSM 1321 strain.</title>
        <authorList>
            <person name="Park M.-K."/>
            <person name="Lee Y.-J."/>
            <person name="Yi H."/>
            <person name="Bahn Y.-S."/>
            <person name="Kim J.F."/>
            <person name="Lee D.-W."/>
        </authorList>
    </citation>
    <scope>NUCLEOTIDE SEQUENCE [LARGE SCALE GENOMIC DNA]</scope>
    <source>
        <strain evidence="3 4">DSM 1321</strain>
    </source>
</reference>
<protein>
    <submittedName>
        <fullName evidence="3">FAD-binding protein</fullName>
    </submittedName>
</protein>
<accession>A0A223EID8</accession>
<dbReference type="GO" id="GO:0016491">
    <property type="term" value="F:oxidoreductase activity"/>
    <property type="evidence" value="ECO:0007669"/>
    <property type="project" value="UniProtKB-KW"/>
</dbReference>
<gene>
    <name evidence="3" type="ORF">BS1321_14360</name>
</gene>
<name>A0A223EID8_9BACI</name>
<dbReference type="Pfam" id="PF01494">
    <property type="entry name" value="FAD_binding_3"/>
    <property type="match status" value="1"/>
</dbReference>